<dbReference type="InterPro" id="IPR032631">
    <property type="entry name" value="P-type_ATPase_N"/>
</dbReference>
<dbReference type="FunFam" id="2.70.150.10:FF:000022">
    <property type="entry name" value="Phospholipid-transporting ATPase"/>
    <property type="match status" value="1"/>
</dbReference>
<dbReference type="GO" id="GO:0016887">
    <property type="term" value="F:ATP hydrolysis activity"/>
    <property type="evidence" value="ECO:0007669"/>
    <property type="project" value="InterPro"/>
</dbReference>
<dbReference type="Gene3D" id="3.40.1110.10">
    <property type="entry name" value="Calcium-transporting ATPase, cytoplasmic domain N"/>
    <property type="match status" value="1"/>
</dbReference>
<feature type="region of interest" description="Disordered" evidence="19">
    <location>
        <begin position="623"/>
        <end position="650"/>
    </location>
</feature>
<dbReference type="GO" id="GO:1990531">
    <property type="term" value="C:phospholipid-translocating ATPase complex"/>
    <property type="evidence" value="ECO:0007669"/>
    <property type="project" value="UniProtKB-ARBA"/>
</dbReference>
<evidence type="ECO:0000256" key="3">
    <source>
        <dbReference type="ARBA" id="ARBA00008109"/>
    </source>
</evidence>
<dbReference type="GO" id="GO:0005886">
    <property type="term" value="C:plasma membrane"/>
    <property type="evidence" value="ECO:0007669"/>
    <property type="project" value="TreeGrafter"/>
</dbReference>
<feature type="transmembrane region" description="Helical" evidence="18">
    <location>
        <begin position="1178"/>
        <end position="1203"/>
    </location>
</feature>
<dbReference type="InterPro" id="IPR023214">
    <property type="entry name" value="HAD_sf"/>
</dbReference>
<dbReference type="SUPFAM" id="SSF81660">
    <property type="entry name" value="Metal cation-transporting ATPase, ATP-binding domain N"/>
    <property type="match status" value="1"/>
</dbReference>
<dbReference type="SFLD" id="SFLDG00002">
    <property type="entry name" value="C1.7:_P-type_atpase_like"/>
    <property type="match status" value="1"/>
</dbReference>
<evidence type="ECO:0000256" key="18">
    <source>
        <dbReference type="RuleBase" id="RU362033"/>
    </source>
</evidence>
<dbReference type="Gene3D" id="2.70.150.10">
    <property type="entry name" value="Calcium-transporting ATPase, cytoplasmic transduction domain A"/>
    <property type="match status" value="1"/>
</dbReference>
<feature type="binding site" evidence="16">
    <location>
        <position position="989"/>
    </location>
    <ligand>
        <name>ATP</name>
        <dbReference type="ChEBI" id="CHEBI:30616"/>
    </ligand>
</feature>
<sequence>LIWFKKSGLMYSSKRLYPFRFTKEHLRKKRTVIPSSTEDEELSQLLKLYNSNKIRTTKYSVLSFLPKNLFEQLHRFANVYFIFLAALNFVPVVEAFQPEVAVVPIILVLSVTAVKDIWEDYRRFRSDHLINRLLCRVYSSKQKAYIDKCWKDVRVGDFVRLSCNEIIPADMLLLYSSDPRGVCYIETANLDGETNLKQRQVVLDLPFQGGEITLENFHSRLECENPNNDLSRFRGYMEHPNGVRVGLHNNNLLLRSCTIRNTETVVGIVIYAGHETKAMMNNSGPRYKRSQLEKRLNTDVLWCVLLLIIMCLTAAVGHGLWLKNLKDPIFETDTETSPALAGFYVFWTMIIVLQVLIPISLYVSIEIVKLGQIYFIHNDLALYNEQLDSRIQCRALNITEDLGQIQYLFSDKTGTLTENKMVFRRCSIYGVEYPHKENAQRLEVYEAEETEAAGRSVTLKSGCSRKSLSCRSLSCNRSSVSLHTLTAESEDEDRLSNHIQPRTSAFCSRAKEVVPDPELVRKLSWLCSPVKPLSDGSSGTPCSLELTYITDFFLALAICNSVVVSSPSQPRHVVPEARTPLKSLEEIKLMFQRFSFSPFSALSTPQLRGSPRSFTSRLFSRGKTGSFTFSPPPSSAGQTETETEDDVEDVSKEVDCESDTDDELLYEAESPDEAALVHAAQAYRCTLRGRSPESLLVDLPGIGSLAVQLLHILPFDSNRKRMSVVVRHPLSGQLVVYTKGADSVIMDLTETSKGNTEQTQKHLDSYAREGLRTLCIAKKVLEEEEYEVWLKRHLLAESSIENREELLLDSAERLETNLTLLGTTGILDRLQEEVPETIEALQRAGIKVWVLTGDKKETAINIAYACKLLRPGDELLTVTCGSKDACAALLQELKLEVQRGGDRLMEPSAAENRSESSSSSAADFILVIDGCTLDWALQEELKSDFLELSCRCKAVICCRSTPLQKSQVVRLVRDQLGAMTLAVGDGANDVSMIQVADVGIGISGQEGMQAVMSSDFAISRFKHLSKLLLVHGRWCYSRLANMILYFFYKNVMYVNLLFWYQFFCGFSGALMSNSWVLILFNLLFTSVPPIIYGVLERDVPADTLMELPELYRAAQTIYVPSMFWINILDAFYQRLTVFFPTALAGSDVGDLSFGSPINASALLIILLHQVIESHTLTWIHMLVLAVSAASYFGFVLLVSLFCVTCSPPLNPLGVETLQMSQPLFYIICTLTTATALLPRLLVRALHNTLNPASALTTAQMDKVDSERYCKRMQRWNQNHRVNRLPVSADNPGLERSIDTVVS</sequence>
<reference evidence="22" key="2">
    <citation type="submission" date="2025-08" db="UniProtKB">
        <authorList>
            <consortium name="Ensembl"/>
        </authorList>
    </citation>
    <scope>IDENTIFICATION</scope>
</reference>
<dbReference type="Pfam" id="PF16209">
    <property type="entry name" value="PhoLip_ATPase_N"/>
    <property type="match status" value="1"/>
</dbReference>
<dbReference type="SFLD" id="SFLDS00003">
    <property type="entry name" value="Haloacid_Dehalogenase"/>
    <property type="match status" value="1"/>
</dbReference>
<dbReference type="InterPro" id="IPR001757">
    <property type="entry name" value="P_typ_ATPase"/>
</dbReference>
<keyword evidence="8 16" id="KW-0067">ATP-binding</keyword>
<dbReference type="Gene3D" id="3.40.50.1000">
    <property type="entry name" value="HAD superfamily/HAD-like"/>
    <property type="match status" value="1"/>
</dbReference>
<dbReference type="CDD" id="cd02073">
    <property type="entry name" value="P-type_ATPase_APLT_Dnf-like"/>
    <property type="match status" value="1"/>
</dbReference>
<evidence type="ECO:0000256" key="11">
    <source>
        <dbReference type="ARBA" id="ARBA00022989"/>
    </source>
</evidence>
<feature type="binding site" evidence="16">
    <location>
        <position position="772"/>
    </location>
    <ligand>
        <name>ATP</name>
        <dbReference type="ChEBI" id="CHEBI:30616"/>
    </ligand>
</feature>
<feature type="binding site" evidence="17">
    <location>
        <position position="411"/>
    </location>
    <ligand>
        <name>Mg(2+)</name>
        <dbReference type="ChEBI" id="CHEBI:18420"/>
    </ligand>
</feature>
<comment type="subcellular location">
    <subcellularLocation>
        <location evidence="2">Endoplasmic reticulum membrane</location>
        <topology evidence="2">Multi-pass membrane protein</topology>
    </subcellularLocation>
    <subcellularLocation>
        <location evidence="18">Membrane</location>
        <topology evidence="18">Multi-pass membrane protein</topology>
    </subcellularLocation>
</comment>
<feature type="active site" description="4-aspartylphosphate intermediate" evidence="15">
    <location>
        <position position="411"/>
    </location>
</feature>
<dbReference type="InterPro" id="IPR018303">
    <property type="entry name" value="ATPase_P-typ_P_site"/>
</dbReference>
<evidence type="ECO:0000256" key="19">
    <source>
        <dbReference type="SAM" id="MobiDB-lite"/>
    </source>
</evidence>
<evidence type="ECO:0000256" key="6">
    <source>
        <dbReference type="ARBA" id="ARBA00022741"/>
    </source>
</evidence>
<evidence type="ECO:0000313" key="22">
    <source>
        <dbReference type="Ensembl" id="ENSSAUP00010047647.1"/>
    </source>
</evidence>
<dbReference type="SUPFAM" id="SSF56784">
    <property type="entry name" value="HAD-like"/>
    <property type="match status" value="2"/>
</dbReference>
<dbReference type="GO" id="GO:0000287">
    <property type="term" value="F:magnesium ion binding"/>
    <property type="evidence" value="ECO:0007669"/>
    <property type="project" value="UniProtKB-UniRule"/>
</dbReference>
<feature type="binding site" evidence="16">
    <location>
        <position position="988"/>
    </location>
    <ligand>
        <name>ATP</name>
        <dbReference type="ChEBI" id="CHEBI:30616"/>
    </ligand>
</feature>
<gene>
    <name evidence="22" type="primary">atp10d</name>
</gene>
<dbReference type="PRINTS" id="PR00119">
    <property type="entry name" value="CATATPASE"/>
</dbReference>
<dbReference type="Pfam" id="PF13246">
    <property type="entry name" value="Cation_ATPase"/>
    <property type="match status" value="1"/>
</dbReference>
<dbReference type="Proteomes" id="UP000472265">
    <property type="component" value="Chromosome 16"/>
</dbReference>
<evidence type="ECO:0000256" key="14">
    <source>
        <dbReference type="ARBA" id="ARBA00050913"/>
    </source>
</evidence>
<evidence type="ECO:0000256" key="9">
    <source>
        <dbReference type="ARBA" id="ARBA00022842"/>
    </source>
</evidence>
<feature type="binding site" evidence="16">
    <location>
        <position position="413"/>
    </location>
    <ligand>
        <name>ATP</name>
        <dbReference type="ChEBI" id="CHEBI:30616"/>
    </ligand>
</feature>
<feature type="binding site" evidence="16">
    <location>
        <position position="739"/>
    </location>
    <ligand>
        <name>ATP</name>
        <dbReference type="ChEBI" id="CHEBI:30616"/>
    </ligand>
</feature>
<feature type="binding site" evidence="16">
    <location>
        <position position="854"/>
    </location>
    <ligand>
        <name>ATP</name>
        <dbReference type="ChEBI" id="CHEBI:30616"/>
    </ligand>
</feature>
<accession>A0A671X986</accession>
<evidence type="ECO:0000256" key="16">
    <source>
        <dbReference type="PIRSR" id="PIRSR606539-2"/>
    </source>
</evidence>
<evidence type="ECO:0000256" key="1">
    <source>
        <dbReference type="ARBA" id="ARBA00001946"/>
    </source>
</evidence>
<reference evidence="22" key="1">
    <citation type="submission" date="2021-04" db="EMBL/GenBank/DDBJ databases">
        <authorList>
            <consortium name="Wellcome Sanger Institute Data Sharing"/>
        </authorList>
    </citation>
    <scope>NUCLEOTIDE SEQUENCE [LARGE SCALE GENOMIC DNA]</scope>
</reference>
<dbReference type="InterPro" id="IPR036412">
    <property type="entry name" value="HAD-like_sf"/>
</dbReference>
<keyword evidence="11 18" id="KW-1133">Transmembrane helix</keyword>
<proteinExistence type="inferred from homology"/>
<dbReference type="InterPro" id="IPR032630">
    <property type="entry name" value="P_typ_ATPase_c"/>
</dbReference>
<evidence type="ECO:0000313" key="23">
    <source>
        <dbReference type="Proteomes" id="UP000472265"/>
    </source>
</evidence>
<dbReference type="NCBIfam" id="TIGR01494">
    <property type="entry name" value="ATPase_P-type"/>
    <property type="match status" value="1"/>
</dbReference>
<comment type="catalytic activity">
    <reaction evidence="14">
        <text>a beta-D-glucosyl-(1&lt;-&gt;1')-N-acylsphing-4-enine(out) + ATP + H2O = a beta-D-glucosyl-(1&lt;-&gt;1')-N-acylsphing-4-enine(in) + ADP + phosphate + H(+)</text>
        <dbReference type="Rhea" id="RHEA:66036"/>
        <dbReference type="ChEBI" id="CHEBI:15377"/>
        <dbReference type="ChEBI" id="CHEBI:15378"/>
        <dbReference type="ChEBI" id="CHEBI:22801"/>
        <dbReference type="ChEBI" id="CHEBI:30616"/>
        <dbReference type="ChEBI" id="CHEBI:43474"/>
        <dbReference type="ChEBI" id="CHEBI:456216"/>
    </reaction>
    <physiologicalReaction direction="left-to-right" evidence="14">
        <dbReference type="Rhea" id="RHEA:66037"/>
    </physiologicalReaction>
</comment>
<dbReference type="GO" id="GO:0045332">
    <property type="term" value="P:phospholipid translocation"/>
    <property type="evidence" value="ECO:0007669"/>
    <property type="project" value="TreeGrafter"/>
</dbReference>
<protein>
    <recommendedName>
        <fullName evidence="18">Phospholipid-transporting ATPase</fullName>
        <ecNumber evidence="18">7.6.2.1</ecNumber>
    </recommendedName>
</protein>
<dbReference type="InterPro" id="IPR023298">
    <property type="entry name" value="ATPase_P-typ_TM_dom_sf"/>
</dbReference>
<dbReference type="FunFam" id="3.40.50.1000:FF:000023">
    <property type="entry name" value="Phospholipid-transporting ATPase"/>
    <property type="match status" value="1"/>
</dbReference>
<feature type="binding site" evidence="16">
    <location>
        <position position="959"/>
    </location>
    <ligand>
        <name>ATP</name>
        <dbReference type="ChEBI" id="CHEBI:30616"/>
    </ligand>
</feature>
<feature type="binding site" evidence="17">
    <location>
        <position position="985"/>
    </location>
    <ligand>
        <name>Mg(2+)</name>
        <dbReference type="ChEBI" id="CHEBI:18420"/>
    </ligand>
</feature>
<feature type="binding site" evidence="16">
    <location>
        <position position="412"/>
    </location>
    <ligand>
        <name>ATP</name>
        <dbReference type="ChEBI" id="CHEBI:30616"/>
    </ligand>
</feature>
<comment type="similarity">
    <text evidence="3 18">Belongs to the cation transport ATPase (P-type) (TC 3.A.3) family. Type IV subfamily.</text>
</comment>
<dbReference type="EC" id="7.6.2.1" evidence="18"/>
<keyword evidence="10 18" id="KW-1278">Translocase</keyword>
<dbReference type="FunFam" id="3.40.50.1000:FF:000001">
    <property type="entry name" value="Phospholipid-transporting ATPase IC"/>
    <property type="match status" value="1"/>
</dbReference>
<feature type="binding site" evidence="16">
    <location>
        <position position="673"/>
    </location>
    <ligand>
        <name>ATP</name>
        <dbReference type="ChEBI" id="CHEBI:30616"/>
    </ligand>
</feature>
<dbReference type="SUPFAM" id="SSF81665">
    <property type="entry name" value="Calcium ATPase, transmembrane domain M"/>
    <property type="match status" value="1"/>
</dbReference>
<evidence type="ECO:0000256" key="10">
    <source>
        <dbReference type="ARBA" id="ARBA00022967"/>
    </source>
</evidence>
<organism evidence="22 23">
    <name type="scientific">Sparus aurata</name>
    <name type="common">Gilthead sea bream</name>
    <dbReference type="NCBI Taxonomy" id="8175"/>
    <lineage>
        <taxon>Eukaryota</taxon>
        <taxon>Metazoa</taxon>
        <taxon>Chordata</taxon>
        <taxon>Craniata</taxon>
        <taxon>Vertebrata</taxon>
        <taxon>Euteleostomi</taxon>
        <taxon>Actinopterygii</taxon>
        <taxon>Neopterygii</taxon>
        <taxon>Teleostei</taxon>
        <taxon>Neoteleostei</taxon>
        <taxon>Acanthomorphata</taxon>
        <taxon>Eupercaria</taxon>
        <taxon>Spariformes</taxon>
        <taxon>Sparidae</taxon>
        <taxon>Sparus</taxon>
    </lineage>
</organism>
<dbReference type="GO" id="GO:0140351">
    <property type="term" value="F:glycosylceramide flippase activity"/>
    <property type="evidence" value="ECO:0007669"/>
    <property type="project" value="UniProtKB-ARBA"/>
</dbReference>
<feature type="transmembrane region" description="Helical" evidence="18">
    <location>
        <begin position="341"/>
        <end position="363"/>
    </location>
</feature>
<dbReference type="PANTHER" id="PTHR24092:SF84">
    <property type="entry name" value="PHOSPHOLIPID-TRANSPORTING ATPASE VD"/>
    <property type="match status" value="1"/>
</dbReference>
<feature type="domain" description="P-type ATPase N-terminal" evidence="20">
    <location>
        <begin position="47"/>
        <end position="100"/>
    </location>
</feature>
<dbReference type="Pfam" id="PF16212">
    <property type="entry name" value="PhoLip_ATPase_C"/>
    <property type="match status" value="1"/>
</dbReference>
<evidence type="ECO:0000256" key="2">
    <source>
        <dbReference type="ARBA" id="ARBA00004477"/>
    </source>
</evidence>
<name>A0A671X986_SPAAU</name>
<dbReference type="InterPro" id="IPR023299">
    <property type="entry name" value="ATPase_P-typ_cyto_dom_N"/>
</dbReference>
<keyword evidence="9 17" id="KW-0460">Magnesium</keyword>
<dbReference type="PROSITE" id="PS00154">
    <property type="entry name" value="ATPASE_E1_E2"/>
    <property type="match status" value="1"/>
</dbReference>
<feature type="transmembrane region" description="Helical" evidence="18">
    <location>
        <begin position="1116"/>
        <end position="1133"/>
    </location>
</feature>
<evidence type="ECO:0000256" key="4">
    <source>
        <dbReference type="ARBA" id="ARBA00022692"/>
    </source>
</evidence>
<dbReference type="GeneTree" id="ENSGT00940000156728"/>
<feature type="transmembrane region" description="Helical" evidence="18">
    <location>
        <begin position="300"/>
        <end position="321"/>
    </location>
</feature>
<dbReference type="InterPro" id="IPR044492">
    <property type="entry name" value="P_typ_ATPase_HD_dom"/>
</dbReference>
<feature type="binding site" evidence="16">
    <location>
        <position position="853"/>
    </location>
    <ligand>
        <name>ATP</name>
        <dbReference type="ChEBI" id="CHEBI:30616"/>
    </ligand>
</feature>
<keyword evidence="12 18" id="KW-0472">Membrane</keyword>
<evidence type="ECO:0000256" key="12">
    <source>
        <dbReference type="ARBA" id="ARBA00023136"/>
    </source>
</evidence>
<feature type="domain" description="P-type ATPase C-terminal" evidence="21">
    <location>
        <begin position="1011"/>
        <end position="1251"/>
    </location>
</feature>
<dbReference type="InterPro" id="IPR006539">
    <property type="entry name" value="P-type_ATPase_IV"/>
</dbReference>
<feature type="transmembrane region" description="Helical" evidence="18">
    <location>
        <begin position="1075"/>
        <end position="1095"/>
    </location>
</feature>
<keyword evidence="5 17" id="KW-0479">Metal-binding</keyword>
<dbReference type="Ensembl" id="ENSSAUT00010050075.1">
    <property type="protein sequence ID" value="ENSSAUP00010047647.1"/>
    <property type="gene ID" value="ENSSAUG00010019345.1"/>
</dbReference>
<evidence type="ECO:0000256" key="5">
    <source>
        <dbReference type="ARBA" id="ARBA00022723"/>
    </source>
</evidence>
<dbReference type="PANTHER" id="PTHR24092">
    <property type="entry name" value="PROBABLE PHOSPHOLIPID-TRANSPORTING ATPASE"/>
    <property type="match status" value="1"/>
</dbReference>
<feature type="binding site" evidence="17">
    <location>
        <position position="413"/>
    </location>
    <ligand>
        <name>Mg(2+)</name>
        <dbReference type="ChEBI" id="CHEBI:18420"/>
    </ligand>
</feature>
<feature type="binding site" evidence="16">
    <location>
        <position position="411"/>
    </location>
    <ligand>
        <name>ATP</name>
        <dbReference type="ChEBI" id="CHEBI:30616"/>
    </ligand>
</feature>
<keyword evidence="23" id="KW-1185">Reference proteome</keyword>
<feature type="binding site" evidence="16">
    <location>
        <position position="715"/>
    </location>
    <ligand>
        <name>ATP</name>
        <dbReference type="ChEBI" id="CHEBI:30616"/>
    </ligand>
</feature>
<comment type="cofactor">
    <cofactor evidence="1 17">
        <name>Mg(2+)</name>
        <dbReference type="ChEBI" id="CHEBI:18420"/>
    </cofactor>
</comment>
<dbReference type="GO" id="GO:0005524">
    <property type="term" value="F:ATP binding"/>
    <property type="evidence" value="ECO:0007669"/>
    <property type="project" value="UniProtKB-UniRule"/>
</dbReference>
<reference evidence="22" key="3">
    <citation type="submission" date="2025-09" db="UniProtKB">
        <authorList>
            <consortium name="Ensembl"/>
        </authorList>
    </citation>
    <scope>IDENTIFICATION</scope>
</reference>
<dbReference type="SUPFAM" id="SSF81653">
    <property type="entry name" value="Calcium ATPase, transduction domain A"/>
    <property type="match status" value="1"/>
</dbReference>
<evidence type="ECO:0000256" key="8">
    <source>
        <dbReference type="ARBA" id="ARBA00022840"/>
    </source>
</evidence>
<evidence type="ECO:0000259" key="20">
    <source>
        <dbReference type="Pfam" id="PF16209"/>
    </source>
</evidence>
<dbReference type="GO" id="GO:0005789">
    <property type="term" value="C:endoplasmic reticulum membrane"/>
    <property type="evidence" value="ECO:0007669"/>
    <property type="project" value="UniProtKB-SubCell"/>
</dbReference>
<feature type="binding site" evidence="17">
    <location>
        <position position="989"/>
    </location>
    <ligand>
        <name>Mg(2+)</name>
        <dbReference type="ChEBI" id="CHEBI:18420"/>
    </ligand>
</feature>
<dbReference type="NCBIfam" id="TIGR01652">
    <property type="entry name" value="ATPase-Plipid"/>
    <property type="match status" value="2"/>
</dbReference>
<dbReference type="InterPro" id="IPR008250">
    <property type="entry name" value="ATPase_P-typ_transduc_dom_A_sf"/>
</dbReference>
<comment type="catalytic activity">
    <reaction evidence="13 18">
        <text>ATP + H2O + phospholipidSide 1 = ADP + phosphate + phospholipidSide 2.</text>
        <dbReference type="EC" id="7.6.2.1"/>
    </reaction>
</comment>
<feature type="transmembrane region" description="Helical" evidence="18">
    <location>
        <begin position="1223"/>
        <end position="1242"/>
    </location>
</feature>
<feature type="binding site" evidence="16">
    <location>
        <position position="852"/>
    </location>
    <ligand>
        <name>ATP</name>
        <dbReference type="ChEBI" id="CHEBI:30616"/>
    </ligand>
</feature>
<keyword evidence="4 18" id="KW-0812">Transmembrane</keyword>
<dbReference type="OMA" id="KKYIDCC"/>
<keyword evidence="6 16" id="KW-0547">Nucleotide-binding</keyword>
<feature type="transmembrane region" description="Helical" evidence="18">
    <location>
        <begin position="1043"/>
        <end position="1063"/>
    </location>
</feature>
<dbReference type="FunFam" id="3.40.1110.10:FF:000009">
    <property type="entry name" value="Phospholipid-transporting ATPase"/>
    <property type="match status" value="1"/>
</dbReference>
<evidence type="ECO:0000256" key="17">
    <source>
        <dbReference type="PIRSR" id="PIRSR606539-3"/>
    </source>
</evidence>
<keyword evidence="7" id="KW-0256">Endoplasmic reticulum</keyword>
<feature type="binding site" evidence="16">
    <location>
        <position position="965"/>
    </location>
    <ligand>
        <name>ATP</name>
        <dbReference type="ChEBI" id="CHEBI:30616"/>
    </ligand>
</feature>
<evidence type="ECO:0000256" key="7">
    <source>
        <dbReference type="ARBA" id="ARBA00022824"/>
    </source>
</evidence>
<dbReference type="SFLD" id="SFLDF00027">
    <property type="entry name" value="p-type_atpase"/>
    <property type="match status" value="1"/>
</dbReference>
<evidence type="ECO:0000256" key="15">
    <source>
        <dbReference type="PIRSR" id="PIRSR606539-1"/>
    </source>
</evidence>
<evidence type="ECO:0000256" key="13">
    <source>
        <dbReference type="ARBA" id="ARBA00034036"/>
    </source>
</evidence>
<evidence type="ECO:0000259" key="21">
    <source>
        <dbReference type="Pfam" id="PF16212"/>
    </source>
</evidence>